<dbReference type="GO" id="GO:0040011">
    <property type="term" value="P:locomotion"/>
    <property type="evidence" value="ECO:0007669"/>
    <property type="project" value="TreeGrafter"/>
</dbReference>
<dbReference type="SUPFAM" id="SSF50974">
    <property type="entry name" value="Nitrous oxide reductase, N-terminal domain"/>
    <property type="match status" value="1"/>
</dbReference>
<dbReference type="Proteomes" id="UP000694395">
    <property type="component" value="Chromosome 17"/>
</dbReference>
<dbReference type="PROSITE" id="PS50294">
    <property type="entry name" value="WD_REPEATS_REGION"/>
    <property type="match status" value="3"/>
</dbReference>
<dbReference type="InterPro" id="IPR015943">
    <property type="entry name" value="WD40/YVTN_repeat-like_dom_sf"/>
</dbReference>
<dbReference type="PRINTS" id="PR00320">
    <property type="entry name" value="GPROTEINBRPT"/>
</dbReference>
<dbReference type="PANTHER" id="PTHR19856:SF0">
    <property type="entry name" value="WD REPEAT-CONTAINING PROTEIN 1"/>
    <property type="match status" value="1"/>
</dbReference>
<feature type="repeat" description="WD" evidence="7">
    <location>
        <begin position="54"/>
        <end position="95"/>
    </location>
</feature>
<feature type="repeat" description="WD" evidence="7">
    <location>
        <begin position="185"/>
        <end position="226"/>
    </location>
</feature>
<comment type="similarity">
    <text evidence="6">Belongs to the WD repeat AIP1 family.</text>
</comment>
<organism evidence="8 9">
    <name type="scientific">Oncorhynchus mykiss</name>
    <name type="common">Rainbow trout</name>
    <name type="synonym">Salmo gairdneri</name>
    <dbReference type="NCBI Taxonomy" id="8022"/>
    <lineage>
        <taxon>Eukaryota</taxon>
        <taxon>Metazoa</taxon>
        <taxon>Chordata</taxon>
        <taxon>Craniata</taxon>
        <taxon>Vertebrata</taxon>
        <taxon>Euteleostomi</taxon>
        <taxon>Actinopterygii</taxon>
        <taxon>Neopterygii</taxon>
        <taxon>Teleostei</taxon>
        <taxon>Protacanthopterygii</taxon>
        <taxon>Salmoniformes</taxon>
        <taxon>Salmonidae</taxon>
        <taxon>Salmoninae</taxon>
        <taxon>Oncorhynchus</taxon>
    </lineage>
</organism>
<reference evidence="8" key="1">
    <citation type="submission" date="2020-07" db="EMBL/GenBank/DDBJ databases">
        <title>A long reads based de novo assembly of the rainbow trout Arlee double haploid line genome.</title>
        <authorList>
            <person name="Gao G."/>
            <person name="Palti Y."/>
        </authorList>
    </citation>
    <scope>NUCLEOTIDE SEQUENCE [LARGE SCALE GENOMIC DNA]</scope>
</reference>
<evidence type="ECO:0000256" key="7">
    <source>
        <dbReference type="PROSITE-ProRule" id="PRU00221"/>
    </source>
</evidence>
<keyword evidence="2" id="KW-0963">Cytoplasm</keyword>
<keyword evidence="3 7" id="KW-0853">WD repeat</keyword>
<evidence type="ECO:0008006" key="10">
    <source>
        <dbReference type="Google" id="ProtNLM"/>
    </source>
</evidence>
<dbReference type="SUPFAM" id="SSF50978">
    <property type="entry name" value="WD40 repeat-like"/>
    <property type="match status" value="1"/>
</dbReference>
<evidence type="ECO:0000256" key="4">
    <source>
        <dbReference type="ARBA" id="ARBA00022737"/>
    </source>
</evidence>
<dbReference type="Gene3D" id="2.130.10.10">
    <property type="entry name" value="YVTN repeat-like/Quinoprotein amine dehydrogenase"/>
    <property type="match status" value="3"/>
</dbReference>
<dbReference type="Pfam" id="PF00400">
    <property type="entry name" value="WD40"/>
    <property type="match status" value="7"/>
</dbReference>
<feature type="repeat" description="WD" evidence="7">
    <location>
        <begin position="230"/>
        <end position="271"/>
    </location>
</feature>
<dbReference type="PROSITE" id="PS00678">
    <property type="entry name" value="WD_REPEATS_1"/>
    <property type="match status" value="1"/>
</dbReference>
<proteinExistence type="inferred from homology"/>
<dbReference type="SMART" id="SM00320">
    <property type="entry name" value="WD40"/>
    <property type="match status" value="10"/>
</dbReference>
<dbReference type="InterPro" id="IPR011045">
    <property type="entry name" value="N2O_reductase_N"/>
</dbReference>
<dbReference type="InterPro" id="IPR019775">
    <property type="entry name" value="WD40_repeat_CS"/>
</dbReference>
<dbReference type="AlphaFoldDB" id="A0A8C7WL43"/>
<dbReference type="FunFam" id="2.130.10.10:FF:000097">
    <property type="entry name" value="WD repeat domain 1"/>
    <property type="match status" value="1"/>
</dbReference>
<dbReference type="GO" id="GO:0045214">
    <property type="term" value="P:sarcomere organization"/>
    <property type="evidence" value="ECO:0007669"/>
    <property type="project" value="TreeGrafter"/>
</dbReference>
<evidence type="ECO:0000256" key="1">
    <source>
        <dbReference type="ARBA" id="ARBA00004496"/>
    </source>
</evidence>
<name>A0A8C7WL43_ONCMY</name>
<evidence type="ECO:0000256" key="6">
    <source>
        <dbReference type="ARBA" id="ARBA00038366"/>
    </source>
</evidence>
<reference evidence="8" key="3">
    <citation type="submission" date="2025-09" db="UniProtKB">
        <authorList>
            <consortium name="Ensembl"/>
        </authorList>
    </citation>
    <scope>IDENTIFICATION</scope>
</reference>
<dbReference type="InterPro" id="IPR001680">
    <property type="entry name" value="WD40_rpt"/>
</dbReference>
<dbReference type="GO" id="GO:0051015">
    <property type="term" value="F:actin filament binding"/>
    <property type="evidence" value="ECO:0007669"/>
    <property type="project" value="TreeGrafter"/>
</dbReference>
<dbReference type="CDD" id="cd00200">
    <property type="entry name" value="WD40"/>
    <property type="match status" value="1"/>
</dbReference>
<evidence type="ECO:0000313" key="9">
    <source>
        <dbReference type="Proteomes" id="UP000694395"/>
    </source>
</evidence>
<dbReference type="InterPro" id="IPR020472">
    <property type="entry name" value="WD40_PAC1"/>
</dbReference>
<sequence>MSYELKHVFASLPQMERGVAKVLGGDPKGNNFLYTNGKSVIIRNINNPAIADIYTEHPHQVTVAKYAPSGFYIASGDVSGKIRIWDTTQKEHLLKYEYQPFGGKIKDIAWTEDSKRIACVGEGREKFGAVFLWDTGSSVGEISGHSKVINSVDIKQTRPYRLISGSDDNCGAFFEGPPFKFKFSITDHSRFVNCVRFSPDGNRFCTAGADGQIFLYDGKTGEKICALGGAKAHEGGVYAVSWSPDSSQLISASGDKTVKLWDVGTSTALTTFNMGADVMDQQLGCLWQKDHLLSVSLSGYINYLDKSNPDRPLRTIKGHSKSIQSLTVHKNGGRSYIYSGSHDGHINILSLGGGHNNDFSGKGHSNLVTKMAVDDADQLVTCSMDDTVRFTSVTKKEYSASNLVKMDVQPKHVSVAAGGLALAVCIGQVVFLKDKKKVFTLDSLDYEPEAGAIHPGGSTAAVGGADGKVRLYSVQGNTLKDEGKSVEAKGPVTDMAYSKDGAYLAVTDEKKVVTVFTVADNYSVRSFSYPSKAKFAKTSLINVFFHAHRLHHVSGLAWIDEHTLVTTSHDASVKQWTLKF</sequence>
<keyword evidence="4" id="KW-0677">Repeat</keyword>
<comment type="subcellular location">
    <subcellularLocation>
        <location evidence="1">Cytoplasm</location>
    </subcellularLocation>
</comment>
<dbReference type="Ensembl" id="ENSOMYT00000113135.2">
    <property type="protein sequence ID" value="ENSOMYP00000104347.2"/>
    <property type="gene ID" value="ENSOMYG00000046798.2"/>
</dbReference>
<gene>
    <name evidence="8" type="primary">LOC110493991</name>
</gene>
<evidence type="ECO:0000313" key="8">
    <source>
        <dbReference type="Ensembl" id="ENSOMYP00000104347.2"/>
    </source>
</evidence>
<accession>A0A8C7WL43</accession>
<dbReference type="PANTHER" id="PTHR19856">
    <property type="entry name" value="WD-REPEATCONTAINING PROTEIN WDR1"/>
    <property type="match status" value="1"/>
</dbReference>
<keyword evidence="9" id="KW-1185">Reference proteome</keyword>
<keyword evidence="5" id="KW-0009">Actin-binding</keyword>
<protein>
    <recommendedName>
        <fullName evidence="10">Anaphase-promoting complex subunit 4 WD40 domain-containing protein</fullName>
    </recommendedName>
</protein>
<evidence type="ECO:0000256" key="5">
    <source>
        <dbReference type="ARBA" id="ARBA00023203"/>
    </source>
</evidence>
<evidence type="ECO:0000256" key="2">
    <source>
        <dbReference type="ARBA" id="ARBA00022490"/>
    </source>
</evidence>
<dbReference type="GO" id="GO:0030042">
    <property type="term" value="P:actin filament depolymerization"/>
    <property type="evidence" value="ECO:0007669"/>
    <property type="project" value="TreeGrafter"/>
</dbReference>
<dbReference type="InterPro" id="IPR036322">
    <property type="entry name" value="WD40_repeat_dom_sf"/>
</dbReference>
<evidence type="ECO:0000256" key="3">
    <source>
        <dbReference type="ARBA" id="ARBA00022574"/>
    </source>
</evidence>
<dbReference type="PROSITE" id="PS50082">
    <property type="entry name" value="WD_REPEATS_2"/>
    <property type="match status" value="3"/>
</dbReference>
<dbReference type="GO" id="GO:0030864">
    <property type="term" value="C:cortical actin cytoskeleton"/>
    <property type="evidence" value="ECO:0007669"/>
    <property type="project" value="TreeGrafter"/>
</dbReference>
<reference evidence="8" key="2">
    <citation type="submission" date="2025-08" db="UniProtKB">
        <authorList>
            <consortium name="Ensembl"/>
        </authorList>
    </citation>
    <scope>IDENTIFICATION</scope>
</reference>
<dbReference type="GeneTree" id="ENSGT00390000009416"/>